<feature type="transmembrane region" description="Helical" evidence="1">
    <location>
        <begin position="87"/>
        <end position="107"/>
    </location>
</feature>
<keyword evidence="1" id="KW-0472">Membrane</keyword>
<keyword evidence="1" id="KW-0812">Transmembrane</keyword>
<evidence type="ECO:0000313" key="3">
    <source>
        <dbReference type="Proteomes" id="UP000000430"/>
    </source>
</evidence>
<reference evidence="2 3" key="1">
    <citation type="journal article" date="2004" name="Nucleic Acids Res.">
        <title>Unique features revealed by the genome sequence of Acinetobacter sp. ADP1, a versatile and naturally transformation competent bacterium.</title>
        <authorList>
            <person name="Barbe V."/>
            <person name="Vallenet D."/>
            <person name="Fonknechten N."/>
            <person name="Kreimeyer A."/>
            <person name="Oztas S."/>
            <person name="Labarre L."/>
            <person name="Cruveiller S."/>
            <person name="Robert C."/>
            <person name="Duprat S."/>
            <person name="Wincker P."/>
            <person name="Ornston L.N."/>
            <person name="Weissenbach J."/>
            <person name="Marliere P."/>
            <person name="Cohen G.N."/>
            <person name="Medigue C."/>
        </authorList>
    </citation>
    <scope>NUCLEOTIDE SEQUENCE [LARGE SCALE GENOMIC DNA]</scope>
    <source>
        <strain evidence="3">ATCC 33305 / BD413 / ADP1</strain>
    </source>
</reference>
<dbReference type="KEGG" id="aci:ACIAD2146"/>
<dbReference type="eggNOG" id="ENOG50347EZ">
    <property type="taxonomic scope" value="Bacteria"/>
</dbReference>
<dbReference type="AlphaFoldDB" id="Q6FAG4"/>
<dbReference type="EMBL" id="CR543861">
    <property type="protein sequence ID" value="CAG68949.1"/>
    <property type="molecule type" value="Genomic_DNA"/>
</dbReference>
<accession>Q6FAG4</accession>
<evidence type="ECO:0000313" key="2">
    <source>
        <dbReference type="EMBL" id="CAG68949.1"/>
    </source>
</evidence>
<organism evidence="2 3">
    <name type="scientific">Acinetobacter baylyi (strain ATCC 33305 / BD413 / ADP1)</name>
    <dbReference type="NCBI Taxonomy" id="62977"/>
    <lineage>
        <taxon>Bacteria</taxon>
        <taxon>Pseudomonadati</taxon>
        <taxon>Pseudomonadota</taxon>
        <taxon>Gammaproteobacteria</taxon>
        <taxon>Moraxellales</taxon>
        <taxon>Moraxellaceae</taxon>
        <taxon>Acinetobacter</taxon>
    </lineage>
</organism>
<evidence type="ECO:0000256" key="1">
    <source>
        <dbReference type="SAM" id="Phobius"/>
    </source>
</evidence>
<feature type="transmembrane region" description="Helical" evidence="1">
    <location>
        <begin position="20"/>
        <end position="40"/>
    </location>
</feature>
<keyword evidence="1" id="KW-1133">Transmembrane helix</keyword>
<sequence length="134" mass="14876">MKKEINMGTNYMNDPISLKSLPWLLKILAAIVGAIFALTLSGDIDTQGRIKITPGVIMKFAFSVSISLYGGSAFIEYYELGMYSHMAQGFVMLIFAVFGMLCIGIVYQAVQLMKGKSLAEIVLEVRETFRSIFK</sequence>
<gene>
    <name evidence="2" type="ordered locus">ACIAD2146</name>
</gene>
<proteinExistence type="predicted"/>
<name>Q6FAG4_ACIAD</name>
<dbReference type="Proteomes" id="UP000000430">
    <property type="component" value="Chromosome"/>
</dbReference>
<dbReference type="HOGENOM" id="CLU_164508_0_0_6"/>
<dbReference type="STRING" id="202950.GCA_001485005_00242"/>
<protein>
    <submittedName>
        <fullName evidence="2">Uncharacterized protein</fullName>
    </submittedName>
</protein>
<feature type="transmembrane region" description="Helical" evidence="1">
    <location>
        <begin position="52"/>
        <end position="75"/>
    </location>
</feature>